<dbReference type="InParanoid" id="A0A0H2RXW9"/>
<sequence>MNNYPTQQPQQYQQQYQQPQQQQQYQQQQGRQVTFAPLPNAAPLQHTQQGRAPTPHPNPPNNQGGNQR</sequence>
<dbReference type="Proteomes" id="UP000053477">
    <property type="component" value="Unassembled WGS sequence"/>
</dbReference>
<dbReference type="EMBL" id="KQ085914">
    <property type="protein sequence ID" value="KLO16604.1"/>
    <property type="molecule type" value="Genomic_DNA"/>
</dbReference>
<organism evidence="2 3">
    <name type="scientific">Schizopora paradoxa</name>
    <dbReference type="NCBI Taxonomy" id="27342"/>
    <lineage>
        <taxon>Eukaryota</taxon>
        <taxon>Fungi</taxon>
        <taxon>Dikarya</taxon>
        <taxon>Basidiomycota</taxon>
        <taxon>Agaricomycotina</taxon>
        <taxon>Agaricomycetes</taxon>
        <taxon>Hymenochaetales</taxon>
        <taxon>Schizoporaceae</taxon>
        <taxon>Schizopora</taxon>
    </lineage>
</organism>
<evidence type="ECO:0000313" key="2">
    <source>
        <dbReference type="EMBL" id="KLO16604.1"/>
    </source>
</evidence>
<name>A0A0H2RXW9_9AGAM</name>
<dbReference type="AlphaFoldDB" id="A0A0H2RXW9"/>
<gene>
    <name evidence="2" type="ORF">SCHPADRAFT_937794</name>
</gene>
<protein>
    <submittedName>
        <fullName evidence="2">Uncharacterized protein</fullName>
    </submittedName>
</protein>
<proteinExistence type="predicted"/>
<feature type="region of interest" description="Disordered" evidence="1">
    <location>
        <begin position="1"/>
        <end position="68"/>
    </location>
</feature>
<evidence type="ECO:0000313" key="3">
    <source>
        <dbReference type="Proteomes" id="UP000053477"/>
    </source>
</evidence>
<keyword evidence="3" id="KW-1185">Reference proteome</keyword>
<feature type="compositionally biased region" description="Low complexity" evidence="1">
    <location>
        <begin position="7"/>
        <end position="29"/>
    </location>
</feature>
<evidence type="ECO:0000256" key="1">
    <source>
        <dbReference type="SAM" id="MobiDB-lite"/>
    </source>
</evidence>
<accession>A0A0H2RXW9</accession>
<reference evidence="2 3" key="1">
    <citation type="submission" date="2015-04" db="EMBL/GenBank/DDBJ databases">
        <title>Complete genome sequence of Schizopora paradoxa KUC8140, a cosmopolitan wood degrader in East Asia.</title>
        <authorList>
            <consortium name="DOE Joint Genome Institute"/>
            <person name="Min B."/>
            <person name="Park H."/>
            <person name="Jang Y."/>
            <person name="Kim J.-J."/>
            <person name="Kim K.H."/>
            <person name="Pangilinan J."/>
            <person name="Lipzen A."/>
            <person name="Riley R."/>
            <person name="Grigoriev I.V."/>
            <person name="Spatafora J.W."/>
            <person name="Choi I.-G."/>
        </authorList>
    </citation>
    <scope>NUCLEOTIDE SEQUENCE [LARGE SCALE GENOMIC DNA]</scope>
    <source>
        <strain evidence="2 3">KUC8140</strain>
    </source>
</reference>